<feature type="region of interest" description="Disordered" evidence="1">
    <location>
        <begin position="1"/>
        <end position="20"/>
    </location>
</feature>
<reference evidence="2 3" key="1">
    <citation type="submission" date="2019-03" db="EMBL/GenBank/DDBJ databases">
        <title>First draft genome of Liparis tanakae, snailfish: a comprehensive survey of snailfish specific genes.</title>
        <authorList>
            <person name="Kim W."/>
            <person name="Song I."/>
            <person name="Jeong J.-H."/>
            <person name="Kim D."/>
            <person name="Kim S."/>
            <person name="Ryu S."/>
            <person name="Song J.Y."/>
            <person name="Lee S.K."/>
        </authorList>
    </citation>
    <scope>NUCLEOTIDE SEQUENCE [LARGE SCALE GENOMIC DNA]</scope>
    <source>
        <tissue evidence="2">Muscle</tissue>
    </source>
</reference>
<protein>
    <submittedName>
        <fullName evidence="2">Uncharacterized protein</fullName>
    </submittedName>
</protein>
<dbReference type="AlphaFoldDB" id="A0A4Z2HX44"/>
<accession>A0A4Z2HX44</accession>
<gene>
    <name evidence="2" type="ORF">EYF80_019462</name>
</gene>
<dbReference type="EMBL" id="SRLO01000165">
    <property type="protein sequence ID" value="TNN70248.1"/>
    <property type="molecule type" value="Genomic_DNA"/>
</dbReference>
<sequence length="86" mass="8937">MEGGNPGRAAGLARRGSTGGGALPPLLWAGAVPKAGALRPPACTAALLHPPEGTQHRVGSWEETQCDVITIIIIIIRDPKTLQRSH</sequence>
<dbReference type="Proteomes" id="UP000314294">
    <property type="component" value="Unassembled WGS sequence"/>
</dbReference>
<comment type="caution">
    <text evidence="2">The sequence shown here is derived from an EMBL/GenBank/DDBJ whole genome shotgun (WGS) entry which is preliminary data.</text>
</comment>
<name>A0A4Z2HX44_9TELE</name>
<evidence type="ECO:0000256" key="1">
    <source>
        <dbReference type="SAM" id="MobiDB-lite"/>
    </source>
</evidence>
<organism evidence="2 3">
    <name type="scientific">Liparis tanakae</name>
    <name type="common">Tanaka's snailfish</name>
    <dbReference type="NCBI Taxonomy" id="230148"/>
    <lineage>
        <taxon>Eukaryota</taxon>
        <taxon>Metazoa</taxon>
        <taxon>Chordata</taxon>
        <taxon>Craniata</taxon>
        <taxon>Vertebrata</taxon>
        <taxon>Euteleostomi</taxon>
        <taxon>Actinopterygii</taxon>
        <taxon>Neopterygii</taxon>
        <taxon>Teleostei</taxon>
        <taxon>Neoteleostei</taxon>
        <taxon>Acanthomorphata</taxon>
        <taxon>Eupercaria</taxon>
        <taxon>Perciformes</taxon>
        <taxon>Cottioidei</taxon>
        <taxon>Cottales</taxon>
        <taxon>Liparidae</taxon>
        <taxon>Liparis</taxon>
    </lineage>
</organism>
<evidence type="ECO:0000313" key="2">
    <source>
        <dbReference type="EMBL" id="TNN70248.1"/>
    </source>
</evidence>
<evidence type="ECO:0000313" key="3">
    <source>
        <dbReference type="Proteomes" id="UP000314294"/>
    </source>
</evidence>
<keyword evidence="3" id="KW-1185">Reference proteome</keyword>
<proteinExistence type="predicted"/>